<dbReference type="InterPro" id="IPR011598">
    <property type="entry name" value="bHLH_dom"/>
</dbReference>
<feature type="compositionally biased region" description="Low complexity" evidence="6">
    <location>
        <begin position="51"/>
        <end position="71"/>
    </location>
</feature>
<feature type="region of interest" description="Disordered" evidence="6">
    <location>
        <begin position="162"/>
        <end position="229"/>
    </location>
</feature>
<evidence type="ECO:0000259" key="7">
    <source>
        <dbReference type="PROSITE" id="PS50888"/>
    </source>
</evidence>
<feature type="compositionally biased region" description="Low complexity" evidence="6">
    <location>
        <begin position="176"/>
        <end position="195"/>
    </location>
</feature>
<dbReference type="Proteomes" id="UP000515158">
    <property type="component" value="Unplaced"/>
</dbReference>
<dbReference type="GO" id="GO:0000977">
    <property type="term" value="F:RNA polymerase II transcription regulatory region sequence-specific DNA binding"/>
    <property type="evidence" value="ECO:0007669"/>
    <property type="project" value="TreeGrafter"/>
</dbReference>
<dbReference type="InterPro" id="IPR050283">
    <property type="entry name" value="E-box_TF_Regulators"/>
</dbReference>
<dbReference type="GO" id="GO:0046983">
    <property type="term" value="F:protein dimerization activity"/>
    <property type="evidence" value="ECO:0007669"/>
    <property type="project" value="InterPro"/>
</dbReference>
<dbReference type="CDD" id="cd11423">
    <property type="entry name" value="bHLH_TS_musculin_like"/>
    <property type="match status" value="1"/>
</dbReference>
<dbReference type="InterPro" id="IPR036638">
    <property type="entry name" value="HLH_DNA-bd_sf"/>
</dbReference>
<dbReference type="AlphaFoldDB" id="A0A6P8ZXH6"/>
<dbReference type="GO" id="GO:0032502">
    <property type="term" value="P:developmental process"/>
    <property type="evidence" value="ECO:0007669"/>
    <property type="project" value="TreeGrafter"/>
</dbReference>
<comment type="subcellular location">
    <subcellularLocation>
        <location evidence="1">Nucleus</location>
    </subcellularLocation>
</comment>
<proteinExistence type="predicted"/>
<keyword evidence="5" id="KW-0539">Nucleus</keyword>
<organism evidence="9">
    <name type="scientific">Thrips palmi</name>
    <name type="common">Melon thrips</name>
    <dbReference type="NCBI Taxonomy" id="161013"/>
    <lineage>
        <taxon>Eukaryota</taxon>
        <taxon>Metazoa</taxon>
        <taxon>Ecdysozoa</taxon>
        <taxon>Arthropoda</taxon>
        <taxon>Hexapoda</taxon>
        <taxon>Insecta</taxon>
        <taxon>Pterygota</taxon>
        <taxon>Neoptera</taxon>
        <taxon>Paraneoptera</taxon>
        <taxon>Thysanoptera</taxon>
        <taxon>Terebrantia</taxon>
        <taxon>Thripoidea</taxon>
        <taxon>Thripidae</taxon>
        <taxon>Thrips</taxon>
    </lineage>
</organism>
<dbReference type="KEGG" id="tpal:117650664"/>
<keyword evidence="2" id="KW-0805">Transcription regulation</keyword>
<keyword evidence="3" id="KW-0238">DNA-binding</keyword>
<feature type="compositionally biased region" description="Basic and acidic residues" evidence="6">
    <location>
        <begin position="219"/>
        <end position="229"/>
    </location>
</feature>
<evidence type="ECO:0000313" key="8">
    <source>
        <dbReference type="Proteomes" id="UP000515158"/>
    </source>
</evidence>
<dbReference type="PROSITE" id="PS50888">
    <property type="entry name" value="BHLH"/>
    <property type="match status" value="1"/>
</dbReference>
<evidence type="ECO:0000256" key="1">
    <source>
        <dbReference type="ARBA" id="ARBA00004123"/>
    </source>
</evidence>
<reference evidence="9" key="1">
    <citation type="submission" date="2025-08" db="UniProtKB">
        <authorList>
            <consortium name="RefSeq"/>
        </authorList>
    </citation>
    <scope>IDENTIFICATION</scope>
    <source>
        <tissue evidence="9">Total insect</tissue>
    </source>
</reference>
<dbReference type="GeneID" id="117650664"/>
<accession>A0A6P8ZXH6</accession>
<evidence type="ECO:0000313" key="9">
    <source>
        <dbReference type="RefSeq" id="XP_034250118.1"/>
    </source>
</evidence>
<dbReference type="Gene3D" id="4.10.280.10">
    <property type="entry name" value="Helix-loop-helix DNA-binding domain"/>
    <property type="match status" value="1"/>
</dbReference>
<dbReference type="GO" id="GO:0000981">
    <property type="term" value="F:DNA-binding transcription factor activity, RNA polymerase II-specific"/>
    <property type="evidence" value="ECO:0007669"/>
    <property type="project" value="TreeGrafter"/>
</dbReference>
<evidence type="ECO:0000256" key="4">
    <source>
        <dbReference type="ARBA" id="ARBA00023163"/>
    </source>
</evidence>
<dbReference type="OrthoDB" id="6233288at2759"/>
<gene>
    <name evidence="9" type="primary">LOC117650664</name>
</gene>
<sequence length="276" mass="29134">MDVRGTLVIRANDQHTMPRRRRCDGAAVKARLNNNHLPVDDSSMDDDLEDCGSPPGCAGSPGGQPLQRNAANARERARMRVLSRAFCRLKTTLPWVPADTKLSKLDTLRLATSYIAHLRDVLLLPEAPPGPPGAAAPHPHAVGASNNPLNLTWPFAFPQPGAPGVPGLSGPEPWISRGSSSSSARATSSSARHGGPATATAPCSGASSNASSSGADDDLPVKDEDGVKNDDMVCRRGRGLSGGHLVELQQSCQQDYAQQYQPFLQRFVDVMGSGAM</sequence>
<dbReference type="SMART" id="SM00353">
    <property type="entry name" value="HLH"/>
    <property type="match status" value="1"/>
</dbReference>
<keyword evidence="8" id="KW-1185">Reference proteome</keyword>
<dbReference type="InParanoid" id="A0A6P8ZXH6"/>
<dbReference type="RefSeq" id="XP_034250118.1">
    <property type="nucleotide sequence ID" value="XM_034394227.1"/>
</dbReference>
<protein>
    <submittedName>
        <fullName evidence="9">Uncharacterized protein LOC117650664</fullName>
    </submittedName>
</protein>
<evidence type="ECO:0000256" key="3">
    <source>
        <dbReference type="ARBA" id="ARBA00023125"/>
    </source>
</evidence>
<dbReference type="PANTHER" id="PTHR23349:SF72">
    <property type="entry name" value="HLH54F"/>
    <property type="match status" value="1"/>
</dbReference>
<evidence type="ECO:0000256" key="5">
    <source>
        <dbReference type="ARBA" id="ARBA00023242"/>
    </source>
</evidence>
<dbReference type="Pfam" id="PF00010">
    <property type="entry name" value="HLH"/>
    <property type="match status" value="1"/>
</dbReference>
<feature type="region of interest" description="Disordered" evidence="6">
    <location>
        <begin position="36"/>
        <end position="71"/>
    </location>
</feature>
<evidence type="ECO:0000256" key="2">
    <source>
        <dbReference type="ARBA" id="ARBA00023015"/>
    </source>
</evidence>
<dbReference type="FunFam" id="4.10.280.10:FF:000010">
    <property type="entry name" value="Scleraxis bHLH transcription factor"/>
    <property type="match status" value="1"/>
</dbReference>
<evidence type="ECO:0000256" key="6">
    <source>
        <dbReference type="SAM" id="MobiDB-lite"/>
    </source>
</evidence>
<dbReference type="PANTHER" id="PTHR23349">
    <property type="entry name" value="BASIC HELIX-LOOP-HELIX TRANSCRIPTION FACTOR, TWIST"/>
    <property type="match status" value="1"/>
</dbReference>
<feature type="domain" description="BHLH" evidence="7">
    <location>
        <begin position="66"/>
        <end position="118"/>
    </location>
</feature>
<dbReference type="SUPFAM" id="SSF47459">
    <property type="entry name" value="HLH, helix-loop-helix DNA-binding domain"/>
    <property type="match status" value="1"/>
</dbReference>
<name>A0A6P8ZXH6_THRPL</name>
<feature type="compositionally biased region" description="Low complexity" evidence="6">
    <location>
        <begin position="204"/>
        <end position="214"/>
    </location>
</feature>
<dbReference type="GO" id="GO:0005634">
    <property type="term" value="C:nucleus"/>
    <property type="evidence" value="ECO:0007669"/>
    <property type="project" value="UniProtKB-SubCell"/>
</dbReference>
<keyword evidence="4" id="KW-0804">Transcription</keyword>